<comment type="catalytic activity">
    <reaction evidence="13">
        <text>a 1,2-diacyl-sn-glycerol + H2O = a 2-acylglycerol + a fatty acid + H(+)</text>
        <dbReference type="Rhea" id="RHEA:33275"/>
        <dbReference type="ChEBI" id="CHEBI:15377"/>
        <dbReference type="ChEBI" id="CHEBI:15378"/>
        <dbReference type="ChEBI" id="CHEBI:17389"/>
        <dbReference type="ChEBI" id="CHEBI:17815"/>
        <dbReference type="ChEBI" id="CHEBI:28868"/>
        <dbReference type="EC" id="3.1.1.116"/>
    </reaction>
    <physiologicalReaction direction="left-to-right" evidence="13">
        <dbReference type="Rhea" id="RHEA:33276"/>
    </physiologicalReaction>
</comment>
<evidence type="ECO:0000256" key="14">
    <source>
        <dbReference type="ARBA" id="ARBA00026104"/>
    </source>
</evidence>
<dbReference type="EMBL" id="JAGTJQ010000011">
    <property type="protein sequence ID" value="KAH7018256.1"/>
    <property type="molecule type" value="Genomic_DNA"/>
</dbReference>
<dbReference type="PANTHER" id="PTHR45792:SF7">
    <property type="entry name" value="PUTATIVE (AFU_ORTHOLOGUE AFUA_6G02710)-RELATED"/>
    <property type="match status" value="1"/>
</dbReference>
<proteinExistence type="predicted"/>
<feature type="compositionally biased region" description="Acidic residues" evidence="15">
    <location>
        <begin position="270"/>
        <end position="285"/>
    </location>
</feature>
<evidence type="ECO:0000256" key="10">
    <source>
        <dbReference type="ARBA" id="ARBA00022989"/>
    </source>
</evidence>
<dbReference type="InterPro" id="IPR052214">
    <property type="entry name" value="DAG_Lipase-Related"/>
</dbReference>
<dbReference type="OrthoDB" id="438440at2759"/>
<protein>
    <recommendedName>
        <fullName evidence="14">sn-1-specific diacylglycerol lipase</fullName>
        <ecNumber evidence="14">3.1.1.116</ecNumber>
    </recommendedName>
</protein>
<feature type="region of interest" description="Disordered" evidence="15">
    <location>
        <begin position="23"/>
        <end position="42"/>
    </location>
</feature>
<keyword evidence="3" id="KW-1003">Cell membrane</keyword>
<dbReference type="EC" id="3.1.1.116" evidence="14"/>
<dbReference type="GO" id="GO:0016298">
    <property type="term" value="F:lipase activity"/>
    <property type="evidence" value="ECO:0007669"/>
    <property type="project" value="TreeGrafter"/>
</dbReference>
<feature type="compositionally biased region" description="Polar residues" evidence="15">
    <location>
        <begin position="466"/>
        <end position="479"/>
    </location>
</feature>
<dbReference type="AlphaFoldDB" id="A0A9P9BK92"/>
<comment type="subcellular location">
    <subcellularLocation>
        <location evidence="2">Cell membrane</location>
        <topology evidence="2">Multi-pass membrane protein</topology>
    </subcellularLocation>
</comment>
<keyword evidence="18" id="KW-1185">Reference proteome</keyword>
<dbReference type="CDD" id="cd00519">
    <property type="entry name" value="Lipase_3"/>
    <property type="match status" value="1"/>
</dbReference>
<dbReference type="GO" id="GO:0046872">
    <property type="term" value="F:metal ion binding"/>
    <property type="evidence" value="ECO:0007669"/>
    <property type="project" value="UniProtKB-KW"/>
</dbReference>
<dbReference type="GeneID" id="70192324"/>
<dbReference type="Gene3D" id="3.40.50.1820">
    <property type="entry name" value="alpha/beta hydrolase"/>
    <property type="match status" value="1"/>
</dbReference>
<keyword evidence="10" id="KW-1133">Transmembrane helix</keyword>
<evidence type="ECO:0000256" key="13">
    <source>
        <dbReference type="ARBA" id="ARBA00024531"/>
    </source>
</evidence>
<dbReference type="GO" id="GO:0005886">
    <property type="term" value="C:plasma membrane"/>
    <property type="evidence" value="ECO:0007669"/>
    <property type="project" value="UniProtKB-SubCell"/>
</dbReference>
<reference evidence="17" key="1">
    <citation type="journal article" date="2021" name="Nat. Commun.">
        <title>Genetic determinants of endophytism in the Arabidopsis root mycobiome.</title>
        <authorList>
            <person name="Mesny F."/>
            <person name="Miyauchi S."/>
            <person name="Thiergart T."/>
            <person name="Pickel B."/>
            <person name="Atanasova L."/>
            <person name="Karlsson M."/>
            <person name="Huettel B."/>
            <person name="Barry K.W."/>
            <person name="Haridas S."/>
            <person name="Chen C."/>
            <person name="Bauer D."/>
            <person name="Andreopoulos W."/>
            <person name="Pangilinan J."/>
            <person name="LaButti K."/>
            <person name="Riley R."/>
            <person name="Lipzen A."/>
            <person name="Clum A."/>
            <person name="Drula E."/>
            <person name="Henrissat B."/>
            <person name="Kohler A."/>
            <person name="Grigoriev I.V."/>
            <person name="Martin F.M."/>
            <person name="Hacquard S."/>
        </authorList>
    </citation>
    <scope>NUCLEOTIDE SEQUENCE</scope>
    <source>
        <strain evidence="17">MPI-CAGE-CH-0230</strain>
    </source>
</reference>
<evidence type="ECO:0000313" key="18">
    <source>
        <dbReference type="Proteomes" id="UP000756346"/>
    </source>
</evidence>
<feature type="region of interest" description="Disordered" evidence="15">
    <location>
        <begin position="265"/>
        <end position="285"/>
    </location>
</feature>
<sequence length="1131" mass="123627">MEHFQSQQDADLVLAHLLDDYDDDEDDDDINAPPSSPSPGRTLLPYPIANAVSFATRSTSMALRVGTFVGGIGLGAAKMTTLSSLELGRGIIEGIISKTGRNVVARSRSDLAKADAENILERSLEALHATMSQVVFWTTAGFYLTRTTMSNVSTTSQILLSVLDQFFGSTDSSRAIASIITLVRREFQNPATGVQGEKVGVADLVLGTLGLAYLQIWCRKLIKEESRRLGQEEIIWDVVVLDGERVDVHHDSLYGVHPGSYFSPSQLETLNDDSDPAQDATDDDGLPEHFLRQQILRSLPKHANVSISTATTINKTVTVEVKGLQKLPPQISLPGLDMIENEVRAPSRAGSPSSETTYKFVYRAVQNRVRTHQGPQHDERDDRLWDLQASEDDEDEDVLQIVSSHLVNDGSRARPTKTITEEHGVPRPKPEPPSAPTASPRSTNENTANQKKTRKPLEEDRPMSRIGTQARNSQGTAKQAGSEVTDATPTTKRPKLKGVLKTGSMSSFSGLLNKDQPGTSSKTKSSLKPPWGSSKASQSKSSTSAPARNPAPNRASLAPPRDSPRVAQRGAPNYFSSRDLGIVDDQPHLRRSTSISSLVSASGRRRRNSVVSQAESFSIQSSRPGSPSIYRVEQRTGPGGYFGHRWDDDHEQIPSRGHNRNRSHLSYAPSIQTLKTSASQTSLILSTYNHKSAYSDSENVDALRRTGIIDGIFPNFHILRNITRYSRYASAAYGSNFLRYMGISKDMPIMKTVDDTHTDVRYFTHHTGLPVDSILLSSFVDPQGGSDYTGSTDTGIPLVHTIALDEESKAVVLACRGTLGFDDVLVDMMCEYDDLTWRGRNYKVHKGIHASARRLLYGGDGRVLLTLKEALEEFPDYGLVLCGHSLGGAVTALLGAMLAEPATSGTAFVTSAHQHTRLLTDKPGTTAPPPICLPTGRPIHVYAYGPPATMSPSLQRATRGLITSTVHGNDLVPHLSLGVLHDLQAVALAFKTDNNEAKAEVRRHIVQGLQTGLADKWYNNAPKAASGEEEQWAFAALKTLRASMMSSKLLPPGEVFSVECSAALRRDAFLRAPEEQIGRPATRIVLKYIRDVETRFREIRFGASMLMDHSPGRYEDALRRLMLGVIGINLA</sequence>
<feature type="compositionally biased region" description="Polar residues" evidence="15">
    <location>
        <begin position="609"/>
        <end position="625"/>
    </location>
</feature>
<keyword evidence="12" id="KW-0472">Membrane</keyword>
<gene>
    <name evidence="17" type="ORF">B0I36DRAFT_435602</name>
</gene>
<evidence type="ECO:0000256" key="6">
    <source>
        <dbReference type="ARBA" id="ARBA00022723"/>
    </source>
</evidence>
<organism evidence="17 18">
    <name type="scientific">Microdochium trichocladiopsis</name>
    <dbReference type="NCBI Taxonomy" id="1682393"/>
    <lineage>
        <taxon>Eukaryota</taxon>
        <taxon>Fungi</taxon>
        <taxon>Dikarya</taxon>
        <taxon>Ascomycota</taxon>
        <taxon>Pezizomycotina</taxon>
        <taxon>Sordariomycetes</taxon>
        <taxon>Xylariomycetidae</taxon>
        <taxon>Xylariales</taxon>
        <taxon>Microdochiaceae</taxon>
        <taxon>Microdochium</taxon>
    </lineage>
</organism>
<dbReference type="Proteomes" id="UP000756346">
    <property type="component" value="Unassembled WGS sequence"/>
</dbReference>
<feature type="compositionally biased region" description="Basic and acidic residues" evidence="15">
    <location>
        <begin position="419"/>
        <end position="430"/>
    </location>
</feature>
<evidence type="ECO:0000256" key="3">
    <source>
        <dbReference type="ARBA" id="ARBA00022475"/>
    </source>
</evidence>
<dbReference type="RefSeq" id="XP_046006523.1">
    <property type="nucleotide sequence ID" value="XM_046162778.1"/>
</dbReference>
<evidence type="ECO:0000256" key="1">
    <source>
        <dbReference type="ARBA" id="ARBA00001913"/>
    </source>
</evidence>
<keyword evidence="9" id="KW-0442">Lipid degradation</keyword>
<comment type="cofactor">
    <cofactor evidence="1">
        <name>Ca(2+)</name>
        <dbReference type="ChEBI" id="CHEBI:29108"/>
    </cofactor>
</comment>
<evidence type="ECO:0000313" key="17">
    <source>
        <dbReference type="EMBL" id="KAH7018256.1"/>
    </source>
</evidence>
<keyword evidence="7" id="KW-0378">Hydrolase</keyword>
<dbReference type="GO" id="GO:0019369">
    <property type="term" value="P:arachidonate metabolic process"/>
    <property type="evidence" value="ECO:0007669"/>
    <property type="project" value="TreeGrafter"/>
</dbReference>
<dbReference type="InterPro" id="IPR029058">
    <property type="entry name" value="AB_hydrolase_fold"/>
</dbReference>
<dbReference type="GO" id="GO:0046340">
    <property type="term" value="P:diacylglycerol catabolic process"/>
    <property type="evidence" value="ECO:0007669"/>
    <property type="project" value="TreeGrafter"/>
</dbReference>
<evidence type="ECO:0000259" key="16">
    <source>
        <dbReference type="Pfam" id="PF01764"/>
    </source>
</evidence>
<keyword evidence="11" id="KW-0443">Lipid metabolism</keyword>
<feature type="region of interest" description="Disordered" evidence="15">
    <location>
        <begin position="404"/>
        <end position="630"/>
    </location>
</feature>
<name>A0A9P9BK92_9PEZI</name>
<keyword evidence="4" id="KW-0597">Phosphoprotein</keyword>
<feature type="domain" description="Fungal lipase-type" evidence="16">
    <location>
        <begin position="812"/>
        <end position="977"/>
    </location>
</feature>
<evidence type="ECO:0000256" key="15">
    <source>
        <dbReference type="SAM" id="MobiDB-lite"/>
    </source>
</evidence>
<dbReference type="Pfam" id="PF01764">
    <property type="entry name" value="Lipase_3"/>
    <property type="match status" value="1"/>
</dbReference>
<keyword evidence="6" id="KW-0479">Metal-binding</keyword>
<evidence type="ECO:0000256" key="8">
    <source>
        <dbReference type="ARBA" id="ARBA00022837"/>
    </source>
</evidence>
<evidence type="ECO:0000256" key="11">
    <source>
        <dbReference type="ARBA" id="ARBA00023098"/>
    </source>
</evidence>
<accession>A0A9P9BK92</accession>
<keyword evidence="5" id="KW-0812">Transmembrane</keyword>
<evidence type="ECO:0000256" key="4">
    <source>
        <dbReference type="ARBA" id="ARBA00022553"/>
    </source>
</evidence>
<feature type="compositionally biased region" description="Low complexity" evidence="15">
    <location>
        <begin position="533"/>
        <end position="560"/>
    </location>
</feature>
<dbReference type="PANTHER" id="PTHR45792">
    <property type="entry name" value="DIACYLGLYCEROL LIPASE HOMOLOG-RELATED"/>
    <property type="match status" value="1"/>
</dbReference>
<evidence type="ECO:0000256" key="9">
    <source>
        <dbReference type="ARBA" id="ARBA00022963"/>
    </source>
</evidence>
<evidence type="ECO:0000256" key="7">
    <source>
        <dbReference type="ARBA" id="ARBA00022801"/>
    </source>
</evidence>
<evidence type="ECO:0000256" key="12">
    <source>
        <dbReference type="ARBA" id="ARBA00023136"/>
    </source>
</evidence>
<evidence type="ECO:0000256" key="5">
    <source>
        <dbReference type="ARBA" id="ARBA00022692"/>
    </source>
</evidence>
<evidence type="ECO:0000256" key="2">
    <source>
        <dbReference type="ARBA" id="ARBA00004651"/>
    </source>
</evidence>
<dbReference type="InterPro" id="IPR002921">
    <property type="entry name" value="Fungal_lipase-type"/>
</dbReference>
<keyword evidence="8" id="KW-0106">Calcium</keyword>
<comment type="caution">
    <text evidence="17">The sequence shown here is derived from an EMBL/GenBank/DDBJ whole genome shotgun (WGS) entry which is preliminary data.</text>
</comment>
<dbReference type="SUPFAM" id="SSF53474">
    <property type="entry name" value="alpha/beta-Hydrolases"/>
    <property type="match status" value="1"/>
</dbReference>